<keyword evidence="2" id="KW-1185">Reference proteome</keyword>
<sequence length="116" mass="12207">MSVVRLQAGPAGKDAVLVAARGALEAPARVALPEPEPAPGLILADGSINWGCPCLGGMATGPCAQPFRDAFSCFHYRYPPRIPLHIVSLVKLRATGSKSGRAHRTKRTDMSLCKAS</sequence>
<protein>
    <submittedName>
        <fullName evidence="1">Uncharacterized protein</fullName>
    </submittedName>
</protein>
<comment type="caution">
    <text evidence="1">The sequence shown here is derived from an EMBL/GenBank/DDBJ whole genome shotgun (WGS) entry which is preliminary data.</text>
</comment>
<accession>A0ACC0JMV5</accession>
<gene>
    <name evidence="1" type="ORF">MSG28_007208</name>
</gene>
<evidence type="ECO:0000313" key="2">
    <source>
        <dbReference type="Proteomes" id="UP001064048"/>
    </source>
</evidence>
<name>A0ACC0JMV5_CHOFU</name>
<organism evidence="1 2">
    <name type="scientific">Choristoneura fumiferana</name>
    <name type="common">Spruce budworm moth</name>
    <name type="synonym">Archips fumiferana</name>
    <dbReference type="NCBI Taxonomy" id="7141"/>
    <lineage>
        <taxon>Eukaryota</taxon>
        <taxon>Metazoa</taxon>
        <taxon>Ecdysozoa</taxon>
        <taxon>Arthropoda</taxon>
        <taxon>Hexapoda</taxon>
        <taxon>Insecta</taxon>
        <taxon>Pterygota</taxon>
        <taxon>Neoptera</taxon>
        <taxon>Endopterygota</taxon>
        <taxon>Lepidoptera</taxon>
        <taxon>Glossata</taxon>
        <taxon>Ditrysia</taxon>
        <taxon>Tortricoidea</taxon>
        <taxon>Tortricidae</taxon>
        <taxon>Tortricinae</taxon>
        <taxon>Choristoneura</taxon>
    </lineage>
</organism>
<dbReference type="EMBL" id="CM046111">
    <property type="protein sequence ID" value="KAI8425463.1"/>
    <property type="molecule type" value="Genomic_DNA"/>
</dbReference>
<reference evidence="1 2" key="1">
    <citation type="journal article" date="2022" name="Genome Biol. Evol.">
        <title>The Spruce Budworm Genome: Reconstructing the Evolutionary History of Antifreeze Proteins.</title>
        <authorList>
            <person name="Beliveau C."/>
            <person name="Gagne P."/>
            <person name="Picq S."/>
            <person name="Vernygora O."/>
            <person name="Keeling C.I."/>
            <person name="Pinkney K."/>
            <person name="Doucet D."/>
            <person name="Wen F."/>
            <person name="Johnston J.S."/>
            <person name="Maaroufi H."/>
            <person name="Boyle B."/>
            <person name="Laroche J."/>
            <person name="Dewar K."/>
            <person name="Juretic N."/>
            <person name="Blackburn G."/>
            <person name="Nisole A."/>
            <person name="Brunet B."/>
            <person name="Brandao M."/>
            <person name="Lumley L."/>
            <person name="Duan J."/>
            <person name="Quan G."/>
            <person name="Lucarotti C.J."/>
            <person name="Roe A.D."/>
            <person name="Sperling F.A.H."/>
            <person name="Levesque R.C."/>
            <person name="Cusson M."/>
        </authorList>
    </citation>
    <scope>NUCLEOTIDE SEQUENCE [LARGE SCALE GENOMIC DNA]</scope>
    <source>
        <strain evidence="1">Glfc:IPQL:Cfum</strain>
    </source>
</reference>
<dbReference type="Proteomes" id="UP001064048">
    <property type="component" value="Chromosome 11"/>
</dbReference>
<proteinExistence type="predicted"/>
<evidence type="ECO:0000313" key="1">
    <source>
        <dbReference type="EMBL" id="KAI8425463.1"/>
    </source>
</evidence>